<evidence type="ECO:0000313" key="10">
    <source>
        <dbReference type="Proteomes" id="UP000624709"/>
    </source>
</evidence>
<comment type="caution">
    <text evidence="9">The sequence shown here is derived from an EMBL/GenBank/DDBJ whole genome shotgun (WGS) entry which is preliminary data.</text>
</comment>
<keyword evidence="6 8" id="KW-1133">Transmembrane helix</keyword>
<name>A0ABQ4BHJ2_9ACTN</name>
<dbReference type="SUPFAM" id="SSF143865">
    <property type="entry name" value="CorA soluble domain-like"/>
    <property type="match status" value="1"/>
</dbReference>
<keyword evidence="3" id="KW-0813">Transport</keyword>
<sequence length="334" mass="36667">MTTAISCAVQTRLYSGGRVIEQGFGFGELAGHLSDHPEAVAWLDLLEPSAADLAAVAAEFGLHPLAVEDALAEHERPKLDRYPDHLFVNVYAVAFDHGGDVSPKAHKVEISAFVTERALITVHKDEGDVDKLVQRWDEDADLAASGGVNFLLYGLFDVVVDSQYAAARQVDEAMDPIEDRMLGEGGAPRAVRLHGFGLRRALAMLRRAVAPMQDVVAEVNRADSDLVDDQLRPYYRDVQDHAERALESIEHSLTRITELLDADLNEQSNILNDTTRKLAAWAAIIAVPTALTGYFGQNLPYPGYEQPWGFVLSTALIVAAGAALYYYLKKRGWL</sequence>
<keyword evidence="10" id="KW-1185">Reference proteome</keyword>
<keyword evidence="7 8" id="KW-0472">Membrane</keyword>
<accession>A0ABQ4BHJ2</accession>
<dbReference type="PANTHER" id="PTHR46494:SF1">
    <property type="entry name" value="CORA FAMILY METAL ION TRANSPORTER (EUROFUNG)"/>
    <property type="match status" value="1"/>
</dbReference>
<proteinExistence type="inferred from homology"/>
<organism evidence="9 10">
    <name type="scientific">Actinoplanes palleronii</name>
    <dbReference type="NCBI Taxonomy" id="113570"/>
    <lineage>
        <taxon>Bacteria</taxon>
        <taxon>Bacillati</taxon>
        <taxon>Actinomycetota</taxon>
        <taxon>Actinomycetes</taxon>
        <taxon>Micromonosporales</taxon>
        <taxon>Micromonosporaceae</taxon>
        <taxon>Actinoplanes</taxon>
    </lineage>
</organism>
<evidence type="ECO:0000256" key="7">
    <source>
        <dbReference type="ARBA" id="ARBA00023136"/>
    </source>
</evidence>
<dbReference type="Proteomes" id="UP000624709">
    <property type="component" value="Unassembled WGS sequence"/>
</dbReference>
<dbReference type="InterPro" id="IPR045861">
    <property type="entry name" value="CorA_cytoplasmic_dom"/>
</dbReference>
<evidence type="ECO:0000256" key="5">
    <source>
        <dbReference type="ARBA" id="ARBA00022692"/>
    </source>
</evidence>
<feature type="transmembrane region" description="Helical" evidence="8">
    <location>
        <begin position="278"/>
        <end position="296"/>
    </location>
</feature>
<evidence type="ECO:0000256" key="4">
    <source>
        <dbReference type="ARBA" id="ARBA00022475"/>
    </source>
</evidence>
<evidence type="ECO:0000256" key="8">
    <source>
        <dbReference type="SAM" id="Phobius"/>
    </source>
</evidence>
<dbReference type="PANTHER" id="PTHR46494">
    <property type="entry name" value="CORA FAMILY METAL ION TRANSPORTER (EUROFUNG)"/>
    <property type="match status" value="1"/>
</dbReference>
<dbReference type="EMBL" id="BOMS01000098">
    <property type="protein sequence ID" value="GIE70124.1"/>
    <property type="molecule type" value="Genomic_DNA"/>
</dbReference>
<evidence type="ECO:0000256" key="2">
    <source>
        <dbReference type="ARBA" id="ARBA00009765"/>
    </source>
</evidence>
<feature type="transmembrane region" description="Helical" evidence="8">
    <location>
        <begin position="308"/>
        <end position="328"/>
    </location>
</feature>
<dbReference type="InterPro" id="IPR045863">
    <property type="entry name" value="CorA_TM1_TM2"/>
</dbReference>
<keyword evidence="4" id="KW-1003">Cell membrane</keyword>
<dbReference type="Gene3D" id="1.20.58.340">
    <property type="entry name" value="Magnesium transport protein CorA, transmembrane region"/>
    <property type="match status" value="2"/>
</dbReference>
<dbReference type="Gene3D" id="3.30.460.20">
    <property type="entry name" value="CorA soluble domain-like"/>
    <property type="match status" value="1"/>
</dbReference>
<dbReference type="SUPFAM" id="SSF144083">
    <property type="entry name" value="Magnesium transport protein CorA, transmembrane region"/>
    <property type="match status" value="1"/>
</dbReference>
<reference evidence="9 10" key="1">
    <citation type="submission" date="2021-01" db="EMBL/GenBank/DDBJ databases">
        <title>Whole genome shotgun sequence of Actinoplanes palleronii NBRC 14916.</title>
        <authorList>
            <person name="Komaki H."/>
            <person name="Tamura T."/>
        </authorList>
    </citation>
    <scope>NUCLEOTIDE SEQUENCE [LARGE SCALE GENOMIC DNA]</scope>
    <source>
        <strain evidence="9 10">NBRC 14916</strain>
    </source>
</reference>
<keyword evidence="5 8" id="KW-0812">Transmembrane</keyword>
<gene>
    <name evidence="9" type="ORF">Apa02nite_062320</name>
</gene>
<dbReference type="RefSeq" id="WP_239164687.1">
    <property type="nucleotide sequence ID" value="NZ_BAAATY010000028.1"/>
</dbReference>
<evidence type="ECO:0000256" key="1">
    <source>
        <dbReference type="ARBA" id="ARBA00004651"/>
    </source>
</evidence>
<protein>
    <submittedName>
        <fullName evidence="9">Magnesium transporter CorA</fullName>
    </submittedName>
</protein>
<dbReference type="Pfam" id="PF01544">
    <property type="entry name" value="CorA"/>
    <property type="match status" value="1"/>
</dbReference>
<dbReference type="CDD" id="cd12822">
    <property type="entry name" value="TmCorA-like"/>
    <property type="match status" value="1"/>
</dbReference>
<evidence type="ECO:0000313" key="9">
    <source>
        <dbReference type="EMBL" id="GIE70124.1"/>
    </source>
</evidence>
<evidence type="ECO:0000256" key="3">
    <source>
        <dbReference type="ARBA" id="ARBA00022448"/>
    </source>
</evidence>
<comment type="similarity">
    <text evidence="2">Belongs to the CorA metal ion transporter (MIT) (TC 1.A.35) family.</text>
</comment>
<evidence type="ECO:0000256" key="6">
    <source>
        <dbReference type="ARBA" id="ARBA00022989"/>
    </source>
</evidence>
<comment type="subcellular location">
    <subcellularLocation>
        <location evidence="1">Cell membrane</location>
        <topology evidence="1">Multi-pass membrane protein</topology>
    </subcellularLocation>
</comment>
<dbReference type="InterPro" id="IPR002523">
    <property type="entry name" value="MgTranspt_CorA/ZnTranspt_ZntB"/>
</dbReference>